<dbReference type="GeneID" id="66080846"/>
<name>A0A9P7RW77_9AGAR</name>
<keyword evidence="2" id="KW-1185">Reference proteome</keyword>
<dbReference type="RefSeq" id="XP_043006633.1">
    <property type="nucleotide sequence ID" value="XM_043156821.1"/>
</dbReference>
<reference evidence="1" key="1">
    <citation type="journal article" date="2021" name="Genome Biol. Evol.">
        <title>The assembled and annotated genome of the fairy-ring fungus Marasmius oreades.</title>
        <authorList>
            <person name="Hiltunen M."/>
            <person name="Ament-Velasquez S.L."/>
            <person name="Johannesson H."/>
        </authorList>
    </citation>
    <scope>NUCLEOTIDE SEQUENCE</scope>
    <source>
        <strain evidence="1">03SP1</strain>
    </source>
</reference>
<protein>
    <submittedName>
        <fullName evidence="1">Uncharacterized protein</fullName>
    </submittedName>
</protein>
<organism evidence="1 2">
    <name type="scientific">Marasmius oreades</name>
    <name type="common">fairy-ring Marasmius</name>
    <dbReference type="NCBI Taxonomy" id="181124"/>
    <lineage>
        <taxon>Eukaryota</taxon>
        <taxon>Fungi</taxon>
        <taxon>Dikarya</taxon>
        <taxon>Basidiomycota</taxon>
        <taxon>Agaricomycotina</taxon>
        <taxon>Agaricomycetes</taxon>
        <taxon>Agaricomycetidae</taxon>
        <taxon>Agaricales</taxon>
        <taxon>Marasmiineae</taxon>
        <taxon>Marasmiaceae</taxon>
        <taxon>Marasmius</taxon>
    </lineage>
</organism>
<gene>
    <name evidence="1" type="ORF">E1B28_011771</name>
</gene>
<accession>A0A9P7RW77</accession>
<dbReference type="AlphaFoldDB" id="A0A9P7RW77"/>
<dbReference type="Proteomes" id="UP001049176">
    <property type="component" value="Chromosome 7"/>
</dbReference>
<evidence type="ECO:0000313" key="2">
    <source>
        <dbReference type="Proteomes" id="UP001049176"/>
    </source>
</evidence>
<sequence length="512" mass="58139">MTDHSRPTMEIFTGASGTTIDRSHLSNVGRDQNIYTTIHHNIVQNRGERKLNKDIPDLSEFTEIKRGDIFKDDHVCYSWRLCSNGQDGTEAAVFLAQIMIGGRCENSRFTVKTYRGRNAMKEWRRDFLQCSKDLCGNVPLFGYNKSSLPSLIFHGELVPLAHIEPRLGRMGAHYIDLLISNLGCLADELWMNPIKGNFCRGPTGPECRGTYYDRGVITIPSDVEFLKEDTVVRYLSSTTYYLWFLNALSFRRSIEDPDIPFTTSYPGVISGRTKSIIAFAPTVCWWRTPFSGCLDKFPLELAGASRFYLTDTRRRVGVFSDSGAASWLSQALSIFHAHNISLNEDLSTYKLIFPNFVLGGALKKSKQKRQRRQLCGPIYLFLRLPSAPEDLCSWSLDPTGETALSADMCKYLGLPFHLSLTVSHHQNSWSTQMYKALHNYQVARGFDPTTTDFARACGHHMYEMFVEDLDRFEESSESTTETAPTKRSRLGKLFAPFIRGFRYLTCRNPDAA</sequence>
<evidence type="ECO:0000313" key="1">
    <source>
        <dbReference type="EMBL" id="KAG7090163.1"/>
    </source>
</evidence>
<dbReference type="KEGG" id="more:E1B28_011771"/>
<proteinExistence type="predicted"/>
<dbReference type="OrthoDB" id="2943400at2759"/>
<comment type="caution">
    <text evidence="1">The sequence shown here is derived from an EMBL/GenBank/DDBJ whole genome shotgun (WGS) entry which is preliminary data.</text>
</comment>
<dbReference type="EMBL" id="CM032187">
    <property type="protein sequence ID" value="KAG7090163.1"/>
    <property type="molecule type" value="Genomic_DNA"/>
</dbReference>